<evidence type="ECO:0000313" key="2">
    <source>
        <dbReference type="RefSeq" id="XP_073783799.1"/>
    </source>
</evidence>
<gene>
    <name evidence="2" type="primary">LOC141378388</name>
</gene>
<sequence>MTLLIKFILALSICSTFWIQGSPLSDKVVQSPPDMIILSSLSESPVLQCSHRDSSYDRILWYKQLQNKQFIFLGYLLGSSHHLEPGFINKYTFAGNGNTNANLTIKKLEFNDTATYFCAASTQCHTCGAPPLQILQTLLRDLLSKHLLKCDVTSCVCYLRSLQTATLGSFNMFRVLVVVLASVFWQPGPVSSSKVHQSPPDVLLKFNSTLDLKCSHSDTNYNTILWYQQLTASSELKLIGYLYYKSVTIETEFKELFEVSGDGEKEAHLHFLKLRQAQDDGMYFCAARAQH</sequence>
<proteinExistence type="predicted"/>
<protein>
    <submittedName>
        <fullName evidence="2">Uncharacterized protein</fullName>
    </submittedName>
</protein>
<organism evidence="1 2">
    <name type="scientific">Danio rerio</name>
    <name type="common">Zebrafish</name>
    <name type="synonym">Brachydanio rerio</name>
    <dbReference type="NCBI Taxonomy" id="7955"/>
    <lineage>
        <taxon>Eukaryota</taxon>
        <taxon>Metazoa</taxon>
        <taxon>Chordata</taxon>
        <taxon>Craniata</taxon>
        <taxon>Vertebrata</taxon>
        <taxon>Euteleostomi</taxon>
        <taxon>Actinopterygii</taxon>
        <taxon>Neopterygii</taxon>
        <taxon>Teleostei</taxon>
        <taxon>Ostariophysi</taxon>
        <taxon>Cypriniformes</taxon>
        <taxon>Danionidae</taxon>
        <taxon>Danioninae</taxon>
        <taxon>Danio</taxon>
    </lineage>
</organism>
<accession>A0AC58HP67</accession>
<name>A0AC58HP67_DANRE</name>
<evidence type="ECO:0000313" key="1">
    <source>
        <dbReference type="Proteomes" id="UP000000437"/>
    </source>
</evidence>
<dbReference type="Proteomes" id="UP000000437">
    <property type="component" value="Chromosome 17"/>
</dbReference>
<dbReference type="RefSeq" id="XP_073783799.1">
    <property type="nucleotide sequence ID" value="XM_073927698.1"/>
</dbReference>
<reference evidence="2" key="1">
    <citation type="submission" date="2025-08" db="UniProtKB">
        <authorList>
            <consortium name="RefSeq"/>
        </authorList>
    </citation>
    <scope>IDENTIFICATION</scope>
    <source>
        <strain evidence="2">Tuebingen</strain>
        <tissue evidence="2">Fibroblasts and whole tissue</tissue>
    </source>
</reference>
<keyword evidence="1" id="KW-1185">Reference proteome</keyword>